<evidence type="ECO:0000256" key="1">
    <source>
        <dbReference type="ARBA" id="ARBA00007896"/>
    </source>
</evidence>
<dbReference type="SUPFAM" id="SSF160920">
    <property type="entry name" value="PSTPO5379-like"/>
    <property type="match status" value="1"/>
</dbReference>
<name>A0ABY4VYB1_9PROT</name>
<dbReference type="PIRSF" id="PIRSF029755">
    <property type="entry name" value="UCP029755"/>
    <property type="match status" value="1"/>
</dbReference>
<dbReference type="NCBIfam" id="NF003969">
    <property type="entry name" value="PRK05463.1"/>
    <property type="match status" value="1"/>
</dbReference>
<dbReference type="EC" id="4.2.1.-" evidence="3"/>
<organism evidence="4 5">
    <name type="scientific">Sneathiella marina</name>
    <dbReference type="NCBI Taxonomy" id="2950108"/>
    <lineage>
        <taxon>Bacteria</taxon>
        <taxon>Pseudomonadati</taxon>
        <taxon>Pseudomonadota</taxon>
        <taxon>Alphaproteobacteria</taxon>
        <taxon>Sneathiellales</taxon>
        <taxon>Sneathiellaceae</taxon>
        <taxon>Sneathiella</taxon>
    </lineage>
</organism>
<dbReference type="PANTHER" id="PTHR32022">
    <property type="entry name" value="D-GLUTAMATE CYCLASE, MITOCHONDRIAL"/>
    <property type="match status" value="1"/>
</dbReference>
<dbReference type="PANTHER" id="PTHR32022:SF10">
    <property type="entry name" value="D-GLUTAMATE CYCLASE, MITOCHONDRIAL"/>
    <property type="match status" value="1"/>
</dbReference>
<evidence type="ECO:0000313" key="4">
    <source>
        <dbReference type="EMBL" id="USG59677.1"/>
    </source>
</evidence>
<accession>A0ABY4VYB1</accession>
<keyword evidence="2 3" id="KW-0456">Lyase</keyword>
<dbReference type="InterPro" id="IPR009906">
    <property type="entry name" value="D-Glu_cyclase"/>
</dbReference>
<dbReference type="Gene3D" id="3.40.1640.10">
    <property type="entry name" value="PSTPO5379-like"/>
    <property type="match status" value="1"/>
</dbReference>
<sequence length="277" mass="30090">MTKSDAAELFQQLKNCSPDEIRSTIRRGDYCGQTSGLGLGYLQGNVAIVPSKNALDFFRFCQRNPKPCPLIGVTDGGSSLLNDLGKDVDIRSDVPAYNIYRNGDLVETTLDISNIWTNDLVAFVLGCSFSFEEALISEGIPLRHMEENKTVPMYRTNIATTAAGPFTGPLVASMRPMSQIDAIRAVNITSRFPQAHGSPVHVGDPKTIGISNIDAPDWGDATEIKAGEVPVFWACGVTPQAAIRSAKLPIFISHAPGHMLITDIKSWDTTRLQDPNL</sequence>
<reference evidence="4" key="1">
    <citation type="submission" date="2022-06" db="EMBL/GenBank/DDBJ databases">
        <title>Sneathiella actinostolidae sp. nov., isolated from a sea anemonein the Western Pacific Ocean.</title>
        <authorList>
            <person name="Wei M.J."/>
        </authorList>
    </citation>
    <scope>NUCLEOTIDE SEQUENCE</scope>
    <source>
        <strain evidence="4">PHK-P5</strain>
    </source>
</reference>
<dbReference type="EMBL" id="CP098747">
    <property type="protein sequence ID" value="USG59677.1"/>
    <property type="molecule type" value="Genomic_DNA"/>
</dbReference>
<evidence type="ECO:0000313" key="5">
    <source>
        <dbReference type="Proteomes" id="UP001056291"/>
    </source>
</evidence>
<dbReference type="RefSeq" id="WP_251932447.1">
    <property type="nucleotide sequence ID" value="NZ_CP098747.1"/>
</dbReference>
<evidence type="ECO:0000256" key="3">
    <source>
        <dbReference type="HAMAP-Rule" id="MF_01830"/>
    </source>
</evidence>
<evidence type="ECO:0000256" key="2">
    <source>
        <dbReference type="ARBA" id="ARBA00023239"/>
    </source>
</evidence>
<dbReference type="HAMAP" id="MF_01830">
    <property type="entry name" value="Hydro_lyase"/>
    <property type="match status" value="1"/>
</dbReference>
<keyword evidence="5" id="KW-1185">Reference proteome</keyword>
<dbReference type="Pfam" id="PF07286">
    <property type="entry name" value="D-Glu_cyclase"/>
    <property type="match status" value="1"/>
</dbReference>
<dbReference type="InterPro" id="IPR016938">
    <property type="entry name" value="UPF0317"/>
</dbReference>
<proteinExistence type="inferred from homology"/>
<protein>
    <recommendedName>
        <fullName evidence="3">Putative hydro-lyase NBZ79_10835</fullName>
        <ecNumber evidence="3">4.2.1.-</ecNumber>
    </recommendedName>
</protein>
<dbReference type="Proteomes" id="UP001056291">
    <property type="component" value="Chromosome"/>
</dbReference>
<dbReference type="Gene3D" id="3.30.2040.10">
    <property type="entry name" value="PSTPO5379-like domain"/>
    <property type="match status" value="1"/>
</dbReference>
<dbReference type="InterPro" id="IPR038021">
    <property type="entry name" value="Putative_hydro-lyase"/>
</dbReference>
<comment type="similarity">
    <text evidence="1 3">Belongs to the D-glutamate cyclase family.</text>
</comment>
<gene>
    <name evidence="4" type="ORF">NBZ79_10835</name>
</gene>